<gene>
    <name evidence="1" type="ORF">A3B14_03795</name>
</gene>
<name>A0A1G2U6X3_9BACT</name>
<sequence length="220" mass="25937">MMRKEKEQVIELRKERKSYREIESVLGVPRSTLSGWLRGESWSSEVKKELVNINKEKSRQRIDFLNVKRKEKLKLLYQEARTKAAKEFLYLKHSPLFIAGIVSYWGEGDKTSKGNLKLSNTDPIMIKSFIHFLKRVCSIKEEKIRCGLLLYPDLDEYECKQYWLQKIGLPIGNFTKTMVIKGRKPAKILHHGICNVVVSSRYLKEKMLIWLNLLRDEFDN</sequence>
<dbReference type="EMBL" id="MHWE01000003">
    <property type="protein sequence ID" value="OHB04750.1"/>
    <property type="molecule type" value="Genomic_DNA"/>
</dbReference>
<dbReference type="AlphaFoldDB" id="A0A1G2U6X3"/>
<evidence type="ECO:0000313" key="2">
    <source>
        <dbReference type="Proteomes" id="UP000176800"/>
    </source>
</evidence>
<protein>
    <submittedName>
        <fullName evidence="1">Uncharacterized protein</fullName>
    </submittedName>
</protein>
<accession>A0A1G2U6X3</accession>
<dbReference type="Proteomes" id="UP000176800">
    <property type="component" value="Unassembled WGS sequence"/>
</dbReference>
<comment type="caution">
    <text evidence="1">The sequence shown here is derived from an EMBL/GenBank/DDBJ whole genome shotgun (WGS) entry which is preliminary data.</text>
</comment>
<reference evidence="1 2" key="1">
    <citation type="journal article" date="2016" name="Nat. Commun.">
        <title>Thousands of microbial genomes shed light on interconnected biogeochemical processes in an aquifer system.</title>
        <authorList>
            <person name="Anantharaman K."/>
            <person name="Brown C.T."/>
            <person name="Hug L.A."/>
            <person name="Sharon I."/>
            <person name="Castelle C.J."/>
            <person name="Probst A.J."/>
            <person name="Thomas B.C."/>
            <person name="Singh A."/>
            <person name="Wilkins M.J."/>
            <person name="Karaoz U."/>
            <person name="Brodie E.L."/>
            <person name="Williams K.H."/>
            <person name="Hubbard S.S."/>
            <person name="Banfield J.F."/>
        </authorList>
    </citation>
    <scope>NUCLEOTIDE SEQUENCE [LARGE SCALE GENOMIC DNA]</scope>
</reference>
<organism evidence="1 2">
    <name type="scientific">Candidatus Zambryskibacteria bacterium RIFCSPLOWO2_01_FULL_45_21</name>
    <dbReference type="NCBI Taxonomy" id="1802761"/>
    <lineage>
        <taxon>Bacteria</taxon>
        <taxon>Candidatus Zambryskiibacteriota</taxon>
    </lineage>
</organism>
<evidence type="ECO:0000313" key="1">
    <source>
        <dbReference type="EMBL" id="OHB04750.1"/>
    </source>
</evidence>
<proteinExistence type="predicted"/>